<evidence type="ECO:0000313" key="3">
    <source>
        <dbReference type="EMBL" id="BCN94041.1"/>
    </source>
</evidence>
<sequence>MNVGTLDRIIRIVLGLALIALTYTGIIGAWGYIGIIPLATGILRWCPLYTIIDIQTCPLHETVKRD</sequence>
<name>A0ABM7MF21_9GAMM</name>
<dbReference type="InterPro" id="IPR021309">
    <property type="entry name" value="YgaP-like_TM"/>
</dbReference>
<evidence type="ECO:0000259" key="2">
    <source>
        <dbReference type="Pfam" id="PF11127"/>
    </source>
</evidence>
<organism evidence="3 4">
    <name type="scientific">Thiomicrorhabdus immobilis</name>
    <dbReference type="NCBI Taxonomy" id="2791037"/>
    <lineage>
        <taxon>Bacteria</taxon>
        <taxon>Pseudomonadati</taxon>
        <taxon>Pseudomonadota</taxon>
        <taxon>Gammaproteobacteria</taxon>
        <taxon>Thiotrichales</taxon>
        <taxon>Piscirickettsiaceae</taxon>
        <taxon>Thiomicrorhabdus</taxon>
    </lineage>
</organism>
<proteinExistence type="predicted"/>
<feature type="transmembrane region" description="Helical" evidence="1">
    <location>
        <begin position="12"/>
        <end position="33"/>
    </location>
</feature>
<dbReference type="Proteomes" id="UP001054820">
    <property type="component" value="Chromosome"/>
</dbReference>
<accession>A0ABM7MF21</accession>
<dbReference type="RefSeq" id="WP_237261522.1">
    <property type="nucleotide sequence ID" value="NZ_AP024202.1"/>
</dbReference>
<protein>
    <submittedName>
        <fullName evidence="3">Membrane protein</fullName>
    </submittedName>
</protein>
<keyword evidence="1" id="KW-0472">Membrane</keyword>
<evidence type="ECO:0000256" key="1">
    <source>
        <dbReference type="SAM" id="Phobius"/>
    </source>
</evidence>
<gene>
    <name evidence="3" type="ORF">THMIRHAM_18260</name>
</gene>
<keyword evidence="1" id="KW-1133">Transmembrane helix</keyword>
<evidence type="ECO:0000313" key="4">
    <source>
        <dbReference type="Proteomes" id="UP001054820"/>
    </source>
</evidence>
<keyword evidence="4" id="KW-1185">Reference proteome</keyword>
<feature type="domain" description="Inner membrane protein YgaP-like transmembrane" evidence="2">
    <location>
        <begin position="1"/>
        <end position="58"/>
    </location>
</feature>
<dbReference type="Pfam" id="PF11127">
    <property type="entry name" value="YgaP-like_TM"/>
    <property type="match status" value="1"/>
</dbReference>
<keyword evidence="1" id="KW-0812">Transmembrane</keyword>
<dbReference type="EMBL" id="AP024202">
    <property type="protein sequence ID" value="BCN94041.1"/>
    <property type="molecule type" value="Genomic_DNA"/>
</dbReference>
<reference evidence="3" key="1">
    <citation type="journal article" date="2022" name="Arch. Microbiol.">
        <title>Thiomicrorhabdus immobilis sp. nov., a mesophilic sulfur-oxidizing bacterium isolated from sediment of a brackish lake in northern Japan.</title>
        <authorList>
            <person name="Kojima H."/>
            <person name="Mochizuki J."/>
            <person name="Kanda M."/>
            <person name="Watanabe T."/>
            <person name="Fukui M."/>
        </authorList>
    </citation>
    <scope>NUCLEOTIDE SEQUENCE</scope>
    <source>
        <strain evidence="3">Am19</strain>
    </source>
</reference>